<gene>
    <name evidence="1" type="ORF">LCGC14_1440050</name>
</gene>
<comment type="caution">
    <text evidence="1">The sequence shown here is derived from an EMBL/GenBank/DDBJ whole genome shotgun (WGS) entry which is preliminary data.</text>
</comment>
<proteinExistence type="predicted"/>
<dbReference type="AlphaFoldDB" id="A0A0F9JLI3"/>
<accession>A0A0F9JLI3</accession>
<feature type="non-terminal residue" evidence="1">
    <location>
        <position position="1"/>
    </location>
</feature>
<dbReference type="InterPro" id="IPR029062">
    <property type="entry name" value="Class_I_gatase-like"/>
</dbReference>
<evidence type="ECO:0000313" key="1">
    <source>
        <dbReference type="EMBL" id="KKM70508.1"/>
    </source>
</evidence>
<sequence length="253" mass="28677">IGNPIDDLFSSIEIKIIVDYVRSGGGLLLLSEYGSDHLQKTNINDISGKFGISFEKNIVKEINKTNQNCSSILHIQDFVKHPLTKSVREIKIGGACSLVLSKEAKSLLNTNENSWPEIFNNSTEQWVKEEEEQKQIIAAYSEFGRGKIVTFGDIDIFTTVSNIGLNSMDNKKLVQNIITWLIEPSKEPKVMSFILNQLGDLQYEIRETNKVINNLIETMTILEKRISYIEENTQLFPDSTNLENSSEEESLQE</sequence>
<dbReference type="EMBL" id="LAZR01009805">
    <property type="protein sequence ID" value="KKM70508.1"/>
    <property type="molecule type" value="Genomic_DNA"/>
</dbReference>
<reference evidence="1" key="1">
    <citation type="journal article" date="2015" name="Nature">
        <title>Complex archaea that bridge the gap between prokaryotes and eukaryotes.</title>
        <authorList>
            <person name="Spang A."/>
            <person name="Saw J.H."/>
            <person name="Jorgensen S.L."/>
            <person name="Zaremba-Niedzwiedzka K."/>
            <person name="Martijn J."/>
            <person name="Lind A.E."/>
            <person name="van Eijk R."/>
            <person name="Schleper C."/>
            <person name="Guy L."/>
            <person name="Ettema T.J."/>
        </authorList>
    </citation>
    <scope>NUCLEOTIDE SEQUENCE</scope>
</reference>
<organism evidence="1">
    <name type="scientific">marine sediment metagenome</name>
    <dbReference type="NCBI Taxonomy" id="412755"/>
    <lineage>
        <taxon>unclassified sequences</taxon>
        <taxon>metagenomes</taxon>
        <taxon>ecological metagenomes</taxon>
    </lineage>
</organism>
<evidence type="ECO:0008006" key="2">
    <source>
        <dbReference type="Google" id="ProtNLM"/>
    </source>
</evidence>
<dbReference type="SUPFAM" id="SSF52317">
    <property type="entry name" value="Class I glutamine amidotransferase-like"/>
    <property type="match status" value="1"/>
</dbReference>
<name>A0A0F9JLI3_9ZZZZ</name>
<protein>
    <recommendedName>
        <fullName evidence="2">DUF4350 domain-containing protein</fullName>
    </recommendedName>
</protein>